<dbReference type="Proteomes" id="UP000320722">
    <property type="component" value="Chromosome"/>
</dbReference>
<dbReference type="AlphaFoldDB" id="A0A517WDT0"/>
<dbReference type="SUPFAM" id="SSF46785">
    <property type="entry name" value="Winged helix' DNA-binding domain"/>
    <property type="match status" value="1"/>
</dbReference>
<evidence type="ECO:0008006" key="3">
    <source>
        <dbReference type="Google" id="ProtNLM"/>
    </source>
</evidence>
<sequence length="75" mass="8309">MSVEIESHQVESIGVVAGLVWQYLSENEPVTLSKLSREIDAPRDLVMQAVGWLGREGKICFHKGSRSKLISLIEG</sequence>
<evidence type="ECO:0000313" key="2">
    <source>
        <dbReference type="Proteomes" id="UP000320722"/>
    </source>
</evidence>
<dbReference type="Pfam" id="PF10771">
    <property type="entry name" value="DUF2582"/>
    <property type="match status" value="1"/>
</dbReference>
<protein>
    <recommendedName>
        <fullName evidence="3">Winged helix-turn-helix domain-containing protein</fullName>
    </recommendedName>
</protein>
<dbReference type="InterPro" id="IPR036388">
    <property type="entry name" value="WH-like_DNA-bd_sf"/>
</dbReference>
<dbReference type="InterPro" id="IPR036390">
    <property type="entry name" value="WH_DNA-bd_sf"/>
</dbReference>
<name>A0A517WDT0_9PLAN</name>
<dbReference type="InterPro" id="IPR019707">
    <property type="entry name" value="DUF2582"/>
</dbReference>
<proteinExistence type="predicted"/>
<evidence type="ECO:0000313" key="1">
    <source>
        <dbReference type="EMBL" id="QDU03413.1"/>
    </source>
</evidence>
<gene>
    <name evidence="1" type="ORF">V6x_31320</name>
</gene>
<dbReference type="RefSeq" id="WP_145041242.1">
    <property type="nucleotide sequence ID" value="NZ_CP036347.1"/>
</dbReference>
<dbReference type="Gene3D" id="1.10.10.10">
    <property type="entry name" value="Winged helix-like DNA-binding domain superfamily/Winged helix DNA-binding domain"/>
    <property type="match status" value="1"/>
</dbReference>
<reference evidence="1 2" key="1">
    <citation type="submission" date="2019-02" db="EMBL/GenBank/DDBJ databases">
        <title>Deep-cultivation of Planctomycetes and their phenomic and genomic characterization uncovers novel biology.</title>
        <authorList>
            <person name="Wiegand S."/>
            <person name="Jogler M."/>
            <person name="Boedeker C."/>
            <person name="Pinto D."/>
            <person name="Vollmers J."/>
            <person name="Rivas-Marin E."/>
            <person name="Kohn T."/>
            <person name="Peeters S.H."/>
            <person name="Heuer A."/>
            <person name="Rast P."/>
            <person name="Oberbeckmann S."/>
            <person name="Bunk B."/>
            <person name="Jeske O."/>
            <person name="Meyerdierks A."/>
            <person name="Storesund J.E."/>
            <person name="Kallscheuer N."/>
            <person name="Luecker S."/>
            <person name="Lage O.M."/>
            <person name="Pohl T."/>
            <person name="Merkel B.J."/>
            <person name="Hornburger P."/>
            <person name="Mueller R.-W."/>
            <person name="Bruemmer F."/>
            <person name="Labrenz M."/>
            <person name="Spormann A.M."/>
            <person name="Op den Camp H."/>
            <person name="Overmann J."/>
            <person name="Amann R."/>
            <person name="Jetten M.S.M."/>
            <person name="Mascher T."/>
            <person name="Medema M.H."/>
            <person name="Devos D.P."/>
            <person name="Kaster A.-K."/>
            <person name="Ovreas L."/>
            <person name="Rohde M."/>
            <person name="Galperin M.Y."/>
            <person name="Jogler C."/>
        </authorList>
    </citation>
    <scope>NUCLEOTIDE SEQUENCE [LARGE SCALE GENOMIC DNA]</scope>
    <source>
        <strain evidence="1 2">V6</strain>
    </source>
</reference>
<accession>A0A517WDT0</accession>
<dbReference type="EMBL" id="CP036347">
    <property type="protein sequence ID" value="QDU03413.1"/>
    <property type="molecule type" value="Genomic_DNA"/>
</dbReference>
<organism evidence="1 2">
    <name type="scientific">Gimesia chilikensis</name>
    <dbReference type="NCBI Taxonomy" id="2605989"/>
    <lineage>
        <taxon>Bacteria</taxon>
        <taxon>Pseudomonadati</taxon>
        <taxon>Planctomycetota</taxon>
        <taxon>Planctomycetia</taxon>
        <taxon>Planctomycetales</taxon>
        <taxon>Planctomycetaceae</taxon>
        <taxon>Gimesia</taxon>
    </lineage>
</organism>